<proteinExistence type="predicted"/>
<keyword evidence="1" id="KW-1133">Transmembrane helix</keyword>
<dbReference type="HOGENOM" id="CLU_1967882_0_0_5"/>
<sequence>MSHSANQAEQTIQKLLSKHRSASKTDALPVKRVEDGWNSRQKKGLIGTLCGLILLLGSGWFWYMHQPISPYQELLLKALIKEYAVQQSIGHQKVWVDLKRRWGFYRVQDIDRQQFHEMTQYLSQPIR</sequence>
<accession>A0L4H8</accession>
<protein>
    <recommendedName>
        <fullName evidence="4">Transmembrane protein</fullName>
    </recommendedName>
</protein>
<reference evidence="3" key="1">
    <citation type="journal article" date="2009" name="Appl. Environ. Microbiol.">
        <title>Complete genome sequence of the chemolithoautotrophic marine magnetotactic coccus strain MC-1.</title>
        <authorList>
            <person name="Schubbe S."/>
            <person name="Williams T.J."/>
            <person name="Xie G."/>
            <person name="Kiss H.E."/>
            <person name="Brettin T.S."/>
            <person name="Martinez D."/>
            <person name="Ross C.A."/>
            <person name="Schuler D."/>
            <person name="Cox B.L."/>
            <person name="Nealson K.H."/>
            <person name="Bazylinski D.A."/>
        </authorList>
    </citation>
    <scope>NUCLEOTIDE SEQUENCE [LARGE SCALE GENOMIC DNA]</scope>
    <source>
        <strain evidence="3">ATCC BAA-1437 / JCM 17883 / MC-1</strain>
    </source>
</reference>
<reference evidence="2 3" key="2">
    <citation type="journal article" date="2012" name="Int. J. Syst. Evol. Microbiol.">
        <title>Magnetococcus marinus gen. nov., sp. nov., a marine, magnetotactic bacterium that represents a novel lineage (Magnetococcaceae fam. nov.; Magnetococcales ord. nov.) at the base of the Alphaproteobacteria.</title>
        <authorList>
            <person name="Bazylinski D.A."/>
            <person name="Williams T.J."/>
            <person name="Lefevre C.T."/>
            <person name="Berg R.J."/>
            <person name="Zhang C.L."/>
            <person name="Bowser S.S."/>
            <person name="Dean A.J."/>
            <person name="Beveridge T.J."/>
        </authorList>
    </citation>
    <scope>NUCLEOTIDE SEQUENCE [LARGE SCALE GENOMIC DNA]</scope>
    <source>
        <strain evidence="3">ATCC BAA-1437 / JCM 17883 / MC-1</strain>
    </source>
</reference>
<keyword evidence="3" id="KW-1185">Reference proteome</keyword>
<dbReference type="RefSeq" id="WP_011712041.1">
    <property type="nucleotide sequence ID" value="NC_008576.1"/>
</dbReference>
<evidence type="ECO:0000256" key="1">
    <source>
        <dbReference type="SAM" id="Phobius"/>
    </source>
</evidence>
<evidence type="ECO:0008006" key="4">
    <source>
        <dbReference type="Google" id="ProtNLM"/>
    </source>
</evidence>
<evidence type="ECO:0000313" key="3">
    <source>
        <dbReference type="Proteomes" id="UP000002586"/>
    </source>
</evidence>
<evidence type="ECO:0000313" key="2">
    <source>
        <dbReference type="EMBL" id="ABK42871.1"/>
    </source>
</evidence>
<organism evidence="2 3">
    <name type="scientific">Magnetococcus marinus (strain ATCC BAA-1437 / JCM 17883 / MC-1)</name>
    <dbReference type="NCBI Taxonomy" id="156889"/>
    <lineage>
        <taxon>Bacteria</taxon>
        <taxon>Pseudomonadati</taxon>
        <taxon>Pseudomonadota</taxon>
        <taxon>Magnetococcia</taxon>
        <taxon>Magnetococcales</taxon>
        <taxon>Magnetococcaceae</taxon>
        <taxon>Magnetococcus</taxon>
    </lineage>
</organism>
<keyword evidence="1" id="KW-0472">Membrane</keyword>
<feature type="transmembrane region" description="Helical" evidence="1">
    <location>
        <begin position="44"/>
        <end position="63"/>
    </location>
</feature>
<gene>
    <name evidence="2" type="ordered locus">Mmc1_0345</name>
</gene>
<name>A0L4H8_MAGMM</name>
<dbReference type="AlphaFoldDB" id="A0L4H8"/>
<dbReference type="EMBL" id="CP000471">
    <property type="protein sequence ID" value="ABK42871.1"/>
    <property type="molecule type" value="Genomic_DNA"/>
</dbReference>
<keyword evidence="1" id="KW-0812">Transmembrane</keyword>
<dbReference type="KEGG" id="mgm:Mmc1_0345"/>
<dbReference type="Proteomes" id="UP000002586">
    <property type="component" value="Chromosome"/>
</dbReference>